<dbReference type="AlphaFoldDB" id="A0A4Y2GEQ0"/>
<gene>
    <name evidence="2" type="ORF">AVEN_186159_1</name>
</gene>
<organism evidence="2 3">
    <name type="scientific">Araneus ventricosus</name>
    <name type="common">Orbweaver spider</name>
    <name type="synonym">Epeira ventricosa</name>
    <dbReference type="NCBI Taxonomy" id="182803"/>
    <lineage>
        <taxon>Eukaryota</taxon>
        <taxon>Metazoa</taxon>
        <taxon>Ecdysozoa</taxon>
        <taxon>Arthropoda</taxon>
        <taxon>Chelicerata</taxon>
        <taxon>Arachnida</taxon>
        <taxon>Araneae</taxon>
        <taxon>Araneomorphae</taxon>
        <taxon>Entelegynae</taxon>
        <taxon>Araneoidea</taxon>
        <taxon>Araneidae</taxon>
        <taxon>Araneus</taxon>
    </lineage>
</organism>
<reference evidence="2 3" key="1">
    <citation type="journal article" date="2019" name="Sci. Rep.">
        <title>Orb-weaving spider Araneus ventricosus genome elucidates the spidroin gene catalogue.</title>
        <authorList>
            <person name="Kono N."/>
            <person name="Nakamura H."/>
            <person name="Ohtoshi R."/>
            <person name="Moran D.A.P."/>
            <person name="Shinohara A."/>
            <person name="Yoshida Y."/>
            <person name="Fujiwara M."/>
            <person name="Mori M."/>
            <person name="Tomita M."/>
            <person name="Arakawa K."/>
        </authorList>
    </citation>
    <scope>NUCLEOTIDE SEQUENCE [LARGE SCALE GENOMIC DNA]</scope>
</reference>
<keyword evidence="3" id="KW-1185">Reference proteome</keyword>
<dbReference type="EMBL" id="BGPR01001354">
    <property type="protein sequence ID" value="GBM51861.1"/>
    <property type="molecule type" value="Genomic_DNA"/>
</dbReference>
<name>A0A4Y2GEQ0_ARAVE</name>
<feature type="compositionally biased region" description="Basic and acidic residues" evidence="1">
    <location>
        <begin position="16"/>
        <end position="27"/>
    </location>
</feature>
<accession>A0A4Y2GEQ0</accession>
<protein>
    <submittedName>
        <fullName evidence="2">Uncharacterized protein</fullName>
    </submittedName>
</protein>
<feature type="compositionally biased region" description="Acidic residues" evidence="1">
    <location>
        <begin position="97"/>
        <end position="107"/>
    </location>
</feature>
<feature type="compositionally biased region" description="Polar residues" evidence="1">
    <location>
        <begin position="125"/>
        <end position="138"/>
    </location>
</feature>
<proteinExistence type="predicted"/>
<dbReference type="Proteomes" id="UP000499080">
    <property type="component" value="Unassembled WGS sequence"/>
</dbReference>
<evidence type="ECO:0000313" key="2">
    <source>
        <dbReference type="EMBL" id="GBM51861.1"/>
    </source>
</evidence>
<sequence>MGPSTSGLQQLGVKRKCLDSSSKTDEEDRILRRMSIKKEPSEEYVLPDIPTDAVIETDPSSVPDSNMDTVINTEHYSVPDSPMDAVIKIEPSSVPETSEEPIPEELSMELQTDPSAEGRLAIPQECSTESTAQVTSEE</sequence>
<evidence type="ECO:0000313" key="3">
    <source>
        <dbReference type="Proteomes" id="UP000499080"/>
    </source>
</evidence>
<feature type="region of interest" description="Disordered" evidence="1">
    <location>
        <begin position="93"/>
        <end position="138"/>
    </location>
</feature>
<comment type="caution">
    <text evidence="2">The sequence shown here is derived from an EMBL/GenBank/DDBJ whole genome shotgun (WGS) entry which is preliminary data.</text>
</comment>
<evidence type="ECO:0000256" key="1">
    <source>
        <dbReference type="SAM" id="MobiDB-lite"/>
    </source>
</evidence>
<feature type="region of interest" description="Disordered" evidence="1">
    <location>
        <begin position="1"/>
        <end position="27"/>
    </location>
</feature>